<feature type="binding site" evidence="9">
    <location>
        <begin position="224"/>
        <end position="225"/>
    </location>
    <ligand>
        <name>substrate</name>
    </ligand>
</feature>
<proteinExistence type="inferred from homology"/>
<dbReference type="Pfam" id="PF01678">
    <property type="entry name" value="DAP_epimerase"/>
    <property type="match status" value="2"/>
</dbReference>
<dbReference type="GO" id="GO:0005829">
    <property type="term" value="C:cytosol"/>
    <property type="evidence" value="ECO:0007669"/>
    <property type="project" value="TreeGrafter"/>
</dbReference>
<reference evidence="13 14" key="1">
    <citation type="journal article" date="2020" name="Front. Microbiol.">
        <title>Single-cell genomics of novel Actinobacteria with the Wood-Ljungdahl pathway discovered in a serpentinizing system.</title>
        <authorList>
            <person name="Merino N."/>
            <person name="Kawai M."/>
            <person name="Boyd E.S."/>
            <person name="Colman D.R."/>
            <person name="McGlynn S.E."/>
            <person name="Nealson K.H."/>
            <person name="Kurokawa K."/>
            <person name="Hongoh Y."/>
        </authorList>
    </citation>
    <scope>NUCLEOTIDE SEQUENCE [LARGE SCALE GENOMIC DNA]</scope>
    <source>
        <strain evidence="11 14">S06</strain>
        <strain evidence="12 13">S42</strain>
    </source>
</reference>
<feature type="active site" description="Proton acceptor" evidence="9">
    <location>
        <position position="223"/>
    </location>
</feature>
<keyword evidence="7 9" id="KW-0413">Isomerase</keyword>
<feature type="binding site" evidence="9">
    <location>
        <position position="196"/>
    </location>
    <ligand>
        <name>substrate</name>
    </ligand>
</feature>
<dbReference type="SUPFAM" id="SSF54506">
    <property type="entry name" value="Diaminopimelate epimerase-like"/>
    <property type="match status" value="2"/>
</dbReference>
<evidence type="ECO:0000256" key="1">
    <source>
        <dbReference type="ARBA" id="ARBA00005196"/>
    </source>
</evidence>
<dbReference type="NCBIfam" id="TIGR00652">
    <property type="entry name" value="DapF"/>
    <property type="match status" value="1"/>
</dbReference>
<feature type="binding site" evidence="9">
    <location>
        <position position="14"/>
    </location>
    <ligand>
        <name>substrate</name>
    </ligand>
</feature>
<feature type="active site" description="Proton donor" evidence="9">
    <location>
        <position position="74"/>
    </location>
</feature>
<keyword evidence="4 9" id="KW-0963">Cytoplasm</keyword>
<dbReference type="UniPathway" id="UPA00034">
    <property type="reaction ID" value="UER00025"/>
</dbReference>
<dbReference type="EC" id="5.1.1.7" evidence="3 9"/>
<evidence type="ECO:0000256" key="3">
    <source>
        <dbReference type="ARBA" id="ARBA00013080"/>
    </source>
</evidence>
<dbReference type="Proteomes" id="UP000568877">
    <property type="component" value="Unassembled WGS sequence"/>
</dbReference>
<comment type="similarity">
    <text evidence="2 9">Belongs to the diaminopimelate epimerase family.</text>
</comment>
<gene>
    <name evidence="9" type="primary">dapF</name>
    <name evidence="11" type="ORF">HKBW3S06_00304</name>
    <name evidence="12" type="ORF">HKBW3S42_01120</name>
</gene>
<evidence type="ECO:0000313" key="12">
    <source>
        <dbReference type="EMBL" id="GFP32812.1"/>
    </source>
</evidence>
<comment type="caution">
    <text evidence="9">Lacks conserved residue(s) required for the propagation of feature annotation.</text>
</comment>
<dbReference type="Proteomes" id="UP000580051">
    <property type="component" value="Unassembled WGS sequence"/>
</dbReference>
<comment type="pathway">
    <text evidence="1 9">Amino-acid biosynthesis; L-lysine biosynthesis via DAP pathway; DL-2,6-diaminopimelate from LL-2,6-diaminopimelate: step 1/1.</text>
</comment>
<comment type="function">
    <text evidence="9">Catalyzes the stereoinversion of LL-2,6-diaminopimelate (L,L-DAP) to meso-diaminopimelate (meso-DAP), a precursor of L-lysine and an essential component of the bacterial peptidoglycan.</text>
</comment>
<feature type="binding site" evidence="9">
    <location>
        <position position="163"/>
    </location>
    <ligand>
        <name>substrate</name>
    </ligand>
</feature>
<feature type="site" description="Could be important to modulate the pK values of the two catalytic cysteine residues" evidence="9">
    <location>
        <position position="214"/>
    </location>
</feature>
<dbReference type="GO" id="GO:0008837">
    <property type="term" value="F:diaminopimelate epimerase activity"/>
    <property type="evidence" value="ECO:0007669"/>
    <property type="project" value="UniProtKB-UniRule"/>
</dbReference>
<evidence type="ECO:0000256" key="9">
    <source>
        <dbReference type="HAMAP-Rule" id="MF_00197"/>
    </source>
</evidence>
<evidence type="ECO:0000313" key="13">
    <source>
        <dbReference type="Proteomes" id="UP000568877"/>
    </source>
</evidence>
<name>A0A6V8NLC2_9ACTN</name>
<evidence type="ECO:0000313" key="11">
    <source>
        <dbReference type="EMBL" id="GFP21078.1"/>
    </source>
</evidence>
<comment type="catalytic activity">
    <reaction evidence="8 9">
        <text>(2S,6S)-2,6-diaminopimelate = meso-2,6-diaminopimelate</text>
        <dbReference type="Rhea" id="RHEA:15393"/>
        <dbReference type="ChEBI" id="CHEBI:57609"/>
        <dbReference type="ChEBI" id="CHEBI:57791"/>
        <dbReference type="EC" id="5.1.1.7"/>
    </reaction>
</comment>
<dbReference type="InterPro" id="IPR018510">
    <property type="entry name" value="DAP_epimerase_AS"/>
</dbReference>
<feature type="site" description="Could be important to modulate the pK values of the two catalytic cysteine residues" evidence="9">
    <location>
        <position position="165"/>
    </location>
</feature>
<accession>A0A6V8NLC2</accession>
<dbReference type="AlphaFoldDB" id="A0A6V8NLC2"/>
<dbReference type="FunFam" id="3.10.310.10:FF:000004">
    <property type="entry name" value="Diaminopimelate epimerase"/>
    <property type="match status" value="1"/>
</dbReference>
<evidence type="ECO:0000256" key="4">
    <source>
        <dbReference type="ARBA" id="ARBA00022490"/>
    </source>
</evidence>
<evidence type="ECO:0000256" key="10">
    <source>
        <dbReference type="PROSITE-ProRule" id="PRU10125"/>
    </source>
</evidence>
<dbReference type="GO" id="GO:0009089">
    <property type="term" value="P:lysine biosynthetic process via diaminopimelate"/>
    <property type="evidence" value="ECO:0007669"/>
    <property type="project" value="UniProtKB-UniRule"/>
</dbReference>
<organism evidence="11 14">
    <name type="scientific">Candidatus Hakubella thermalkaliphila</name>
    <dbReference type="NCBI Taxonomy" id="2754717"/>
    <lineage>
        <taxon>Bacteria</taxon>
        <taxon>Bacillati</taxon>
        <taxon>Actinomycetota</taxon>
        <taxon>Actinomycetota incertae sedis</taxon>
        <taxon>Candidatus Hakubellales</taxon>
        <taxon>Candidatus Hakubellaceae</taxon>
        <taxon>Candidatus Hakubella</taxon>
    </lineage>
</organism>
<feature type="binding site" evidence="9">
    <location>
        <position position="65"/>
    </location>
    <ligand>
        <name>substrate</name>
    </ligand>
</feature>
<comment type="caution">
    <text evidence="11">The sequence shown here is derived from an EMBL/GenBank/DDBJ whole genome shotgun (WGS) entry which is preliminary data.</text>
</comment>
<keyword evidence="6 9" id="KW-0457">Lysine biosynthesis</keyword>
<dbReference type="Gene3D" id="3.10.310.10">
    <property type="entry name" value="Diaminopimelate Epimerase, Chain A, domain 1"/>
    <property type="match status" value="2"/>
</dbReference>
<dbReference type="InterPro" id="IPR001653">
    <property type="entry name" value="DAP_epimerase_DapF"/>
</dbReference>
<feature type="active site" evidence="10">
    <location>
        <position position="74"/>
    </location>
</feature>
<protein>
    <recommendedName>
        <fullName evidence="3 9">Diaminopimelate epimerase</fullName>
        <shortName evidence="9">DAP epimerase</shortName>
        <ecNumber evidence="3 9">5.1.1.7</ecNumber>
    </recommendedName>
    <alternativeName>
        <fullName evidence="9">PLP-independent amino acid racemase</fullName>
    </alternativeName>
</protein>
<evidence type="ECO:0000256" key="5">
    <source>
        <dbReference type="ARBA" id="ARBA00022605"/>
    </source>
</evidence>
<sequence>MYPLNFVKFHSQGNDFILIDGLKEEVDLPPHLIHHLCRRRFGVGADGVLLLLPSRVADFRMRIYNADGSEAEMCGNGIRCLGKYVYDHGLIDRLALTVDTGAGIKCLKLALREGRADRITVNMGMPVFEKSRIPMAGERGEAIQEGIPIDNLTLKITALSMGNPHCVLFVDEVASAPVEKLGPLLENSRFFPQRTNVEFVSVLQRDELEVRVWERGVGETLACGTGACAAAVASTRSNFADRKVVVHLPGGDLEVDWQEDGYVYLTGPVVEIYQGMVLEEWLLQQYEED</sequence>
<keyword evidence="5 9" id="KW-0028">Amino-acid biosynthesis</keyword>
<evidence type="ECO:0000256" key="6">
    <source>
        <dbReference type="ARBA" id="ARBA00023154"/>
    </source>
</evidence>
<dbReference type="PANTHER" id="PTHR31689">
    <property type="entry name" value="DIAMINOPIMELATE EPIMERASE, CHLOROPLASTIC"/>
    <property type="match status" value="1"/>
</dbReference>
<dbReference type="HAMAP" id="MF_00197">
    <property type="entry name" value="DAP_epimerase"/>
    <property type="match status" value="1"/>
</dbReference>
<evidence type="ECO:0000256" key="7">
    <source>
        <dbReference type="ARBA" id="ARBA00023235"/>
    </source>
</evidence>
<evidence type="ECO:0000256" key="2">
    <source>
        <dbReference type="ARBA" id="ARBA00010219"/>
    </source>
</evidence>
<dbReference type="EMBL" id="BLSA01000160">
    <property type="protein sequence ID" value="GFP32812.1"/>
    <property type="molecule type" value="Genomic_DNA"/>
</dbReference>
<comment type="subunit">
    <text evidence="9">Homodimer.</text>
</comment>
<dbReference type="EMBL" id="BLRV01000016">
    <property type="protein sequence ID" value="GFP21078.1"/>
    <property type="molecule type" value="Genomic_DNA"/>
</dbReference>
<evidence type="ECO:0000313" key="14">
    <source>
        <dbReference type="Proteomes" id="UP000580051"/>
    </source>
</evidence>
<dbReference type="PROSITE" id="PS01326">
    <property type="entry name" value="DAP_EPIMERASE"/>
    <property type="match status" value="1"/>
</dbReference>
<dbReference type="RefSeq" id="WP_308755244.1">
    <property type="nucleotide sequence ID" value="NZ_BLRY01000015.1"/>
</dbReference>
<feature type="binding site" evidence="9">
    <location>
        <begin position="214"/>
        <end position="215"/>
    </location>
    <ligand>
        <name>substrate</name>
    </ligand>
</feature>
<dbReference type="PANTHER" id="PTHR31689:SF0">
    <property type="entry name" value="DIAMINOPIMELATE EPIMERASE"/>
    <property type="match status" value="1"/>
</dbReference>
<feature type="binding site" evidence="9">
    <location>
        <begin position="75"/>
        <end position="76"/>
    </location>
    <ligand>
        <name>substrate</name>
    </ligand>
</feature>
<comment type="subcellular location">
    <subcellularLocation>
        <location evidence="9">Cytoplasm</location>
    </subcellularLocation>
</comment>
<evidence type="ECO:0000256" key="8">
    <source>
        <dbReference type="ARBA" id="ARBA00051712"/>
    </source>
</evidence>